<evidence type="ECO:0000313" key="15">
    <source>
        <dbReference type="EMBL" id="CAA2620381.1"/>
    </source>
</evidence>
<comment type="similarity">
    <text evidence="1 11">Belongs to the lipoxygenase family.</text>
</comment>
<dbReference type="PRINTS" id="PR00087">
    <property type="entry name" value="LIPOXYGENASE"/>
</dbReference>
<sequence>MQPTLCADLRQCLISSAENTAHLPVVEGAVVINRTSGSSKLGKYVILQLCSRTQMEIGTGRGRLTQEARLRRGKEAQQGKTKTVIYKFSVHVEPDFGEPGAVLVMNGSRHKFFLCSVTLTASDSRRIHVDCNSWVYPISKTKGPRLFFSNTSYLPRETPAALQKLRAEELESLRGDGTGERRKWERIYDYDLYNDLGDPDRGPGYARTVLGGSEDHPYPRRGRTGRPPSDADPKTESRPGLLGLDVFLPPDERFSPSKMSEFVLNSIQAVVHFLIPELKSLTSRGHGDFESFDQLTEDLYSDQRRRPFDRKVINRLKHFLPVISEDEELGREMISGLNPAVIRRLEVFPPTGRGGSRSSITTSQVEKNLDGLTLQKAMKERRIFILDHHDYLMPYLARINMQGVCIYASRTLLFLQADSTMKPVAIELSLPGEAGGEINRVFLPARDGIEGALWQLAKAHVAVNDSGHHQLISHWLKTHAAVEPFIVATRRQLSTMHPVYKLLEPHFKDTMQINALARSVLLNAGGVLEKTMFPRKLAMEISSAIYRTGASTSRPCRRISSRGILLNEIITQNQIISQGMAIEDPGEPSGVRLLFEDYPYAADGLEIWTAIKRWISNFCSVFYSTDDAMNSDVEIQAWWSEIREVGHGDKRGDGDWRPMNSLPDLVEALTTLIWIASALHAAVHPRRGTAEFAEFMADPDKFFLTMLPDRFTTTLGLALIEVLSRHTSDEVYLGQRPSPEWTDHARVRQLFEEFRRDLLAVEGTIRTRNSTTALRNRRGPAEIPYTLLHPDTSNVRGEGGITGRGIPNSVSI</sequence>
<dbReference type="GO" id="GO:0006633">
    <property type="term" value="P:fatty acid biosynthetic process"/>
    <property type="evidence" value="ECO:0007669"/>
    <property type="project" value="UniProtKB-KW"/>
</dbReference>
<dbReference type="InterPro" id="IPR001024">
    <property type="entry name" value="PLAT/LH2_dom"/>
</dbReference>
<dbReference type="Gene3D" id="3.10.450.60">
    <property type="match status" value="1"/>
</dbReference>
<evidence type="ECO:0000256" key="12">
    <source>
        <dbReference type="SAM" id="MobiDB-lite"/>
    </source>
</evidence>
<keyword evidence="3" id="KW-0479">Metal-binding</keyword>
<dbReference type="EC" id="1.13.11.-" evidence="11"/>
<keyword evidence="4 11" id="KW-0925">Oxylipin biosynthesis</keyword>
<dbReference type="SUPFAM" id="SSF48484">
    <property type="entry name" value="Lipoxigenase"/>
    <property type="match status" value="1"/>
</dbReference>
<dbReference type="GO" id="GO:0046872">
    <property type="term" value="F:metal ion binding"/>
    <property type="evidence" value="ECO:0007669"/>
    <property type="project" value="UniProtKB-UniRule"/>
</dbReference>
<comment type="caution">
    <text evidence="10">Lacks conserved residue(s) required for the propagation of feature annotation.</text>
</comment>
<feature type="domain" description="Lipoxygenase" evidence="14">
    <location>
        <begin position="152"/>
        <end position="812"/>
    </location>
</feature>
<dbReference type="InterPro" id="IPR000907">
    <property type="entry name" value="LipOase"/>
</dbReference>
<keyword evidence="5" id="KW-0276">Fatty acid metabolism</keyword>
<dbReference type="GO" id="GO:0016702">
    <property type="term" value="F:oxidoreductase activity, acting on single donors with incorporation of molecular oxygen, incorporation of two atoms of oxygen"/>
    <property type="evidence" value="ECO:0007669"/>
    <property type="project" value="InterPro"/>
</dbReference>
<dbReference type="InterPro" id="IPR036226">
    <property type="entry name" value="LipOase_C_sf"/>
</dbReference>
<evidence type="ECO:0000256" key="6">
    <source>
        <dbReference type="ARBA" id="ARBA00022964"/>
    </source>
</evidence>
<evidence type="ECO:0000256" key="8">
    <source>
        <dbReference type="ARBA" id="ARBA00023098"/>
    </source>
</evidence>
<keyword evidence="2 11" id="KW-0444">Lipid biosynthesis</keyword>
<evidence type="ECO:0000256" key="5">
    <source>
        <dbReference type="ARBA" id="ARBA00022832"/>
    </source>
</evidence>
<keyword evidence="9 11" id="KW-0275">Fatty acid biosynthesis</keyword>
<accession>A0A7I8IQI0</accession>
<protein>
    <recommendedName>
        <fullName evidence="11">Lipoxygenase</fullName>
        <ecNumber evidence="11">1.13.11.-</ecNumber>
    </recommendedName>
</protein>
<name>A0A7I8IQI0_SPIIN</name>
<organism evidence="15">
    <name type="scientific">Spirodela intermedia</name>
    <name type="common">Intermediate duckweed</name>
    <dbReference type="NCBI Taxonomy" id="51605"/>
    <lineage>
        <taxon>Eukaryota</taxon>
        <taxon>Viridiplantae</taxon>
        <taxon>Streptophyta</taxon>
        <taxon>Embryophyta</taxon>
        <taxon>Tracheophyta</taxon>
        <taxon>Spermatophyta</taxon>
        <taxon>Magnoliopsida</taxon>
        <taxon>Liliopsida</taxon>
        <taxon>Araceae</taxon>
        <taxon>Lemnoideae</taxon>
        <taxon>Spirodela</taxon>
    </lineage>
</organism>
<keyword evidence="6" id="KW-0223">Dioxygenase</keyword>
<gene>
    <name evidence="15" type="ORF">SI7747_05006550</name>
</gene>
<comment type="function">
    <text evidence="11">Plant lipoxygenase may be involved in a number of diverse aspects of plant physiology including growth and development, pest resistance, and senescence or responses to wounding.</text>
</comment>
<dbReference type="SUPFAM" id="SSF49723">
    <property type="entry name" value="Lipase/lipooxygenase domain (PLAT/LH2 domain)"/>
    <property type="match status" value="1"/>
</dbReference>
<proteinExistence type="inferred from homology"/>
<dbReference type="EMBL" id="CACRZD030000005">
    <property type="protein sequence ID" value="CAA6660131.1"/>
    <property type="molecule type" value="Genomic_DNA"/>
</dbReference>
<feature type="domain" description="PLAT" evidence="13">
    <location>
        <begin position="19"/>
        <end position="149"/>
    </location>
</feature>
<keyword evidence="7" id="KW-0560">Oxidoreductase</keyword>
<dbReference type="UniPathway" id="UPA00382"/>
<feature type="region of interest" description="Disordered" evidence="12">
    <location>
        <begin position="203"/>
        <end position="242"/>
    </location>
</feature>
<evidence type="ECO:0000313" key="16">
    <source>
        <dbReference type="Proteomes" id="UP001189122"/>
    </source>
</evidence>
<dbReference type="SMART" id="SM00308">
    <property type="entry name" value="LH2"/>
    <property type="match status" value="1"/>
</dbReference>
<keyword evidence="16" id="KW-1185">Reference proteome</keyword>
<dbReference type="GO" id="GO:0031408">
    <property type="term" value="P:oxylipin biosynthetic process"/>
    <property type="evidence" value="ECO:0007669"/>
    <property type="project" value="UniProtKB-UniRule"/>
</dbReference>
<dbReference type="InterPro" id="IPR001246">
    <property type="entry name" value="LipOase_plant"/>
</dbReference>
<dbReference type="PROSITE" id="PS00081">
    <property type="entry name" value="LIPOXYGENASE_2"/>
    <property type="match status" value="1"/>
</dbReference>
<dbReference type="Gene3D" id="4.10.375.10">
    <property type="entry name" value="Lipoxygenase-1, Domain 2"/>
    <property type="match status" value="1"/>
</dbReference>
<reference evidence="15 16" key="1">
    <citation type="submission" date="2019-12" db="EMBL/GenBank/DDBJ databases">
        <authorList>
            <person name="Scholz U."/>
            <person name="Mascher M."/>
            <person name="Fiebig A."/>
        </authorList>
    </citation>
    <scope>NUCLEOTIDE SEQUENCE</scope>
</reference>
<evidence type="ECO:0000256" key="4">
    <source>
        <dbReference type="ARBA" id="ARBA00022767"/>
    </source>
</evidence>
<dbReference type="InterPro" id="IPR013819">
    <property type="entry name" value="LipOase_C"/>
</dbReference>
<evidence type="ECO:0000256" key="2">
    <source>
        <dbReference type="ARBA" id="ARBA00022516"/>
    </source>
</evidence>
<evidence type="ECO:0000256" key="3">
    <source>
        <dbReference type="ARBA" id="ARBA00022723"/>
    </source>
</evidence>
<evidence type="ECO:0000259" key="14">
    <source>
        <dbReference type="PROSITE" id="PS51393"/>
    </source>
</evidence>
<dbReference type="Gene3D" id="2.60.60.20">
    <property type="entry name" value="PLAT/LH2 domain"/>
    <property type="match status" value="1"/>
</dbReference>
<dbReference type="PANTHER" id="PTHR11771">
    <property type="entry name" value="LIPOXYGENASE"/>
    <property type="match status" value="1"/>
</dbReference>
<dbReference type="InterPro" id="IPR036392">
    <property type="entry name" value="PLAT/LH2_dom_sf"/>
</dbReference>
<dbReference type="AlphaFoldDB" id="A0A7I8IQI0"/>
<evidence type="ECO:0000256" key="9">
    <source>
        <dbReference type="ARBA" id="ARBA00023160"/>
    </source>
</evidence>
<dbReference type="GO" id="GO:0034440">
    <property type="term" value="P:lipid oxidation"/>
    <property type="evidence" value="ECO:0007669"/>
    <property type="project" value="InterPro"/>
</dbReference>
<keyword evidence="8" id="KW-0443">Lipid metabolism</keyword>
<dbReference type="Gene3D" id="1.20.245.10">
    <property type="entry name" value="Lipoxygenase-1, Domain 5"/>
    <property type="match status" value="1"/>
</dbReference>
<dbReference type="EMBL" id="LR743592">
    <property type="protein sequence ID" value="CAA2620381.1"/>
    <property type="molecule type" value="Genomic_DNA"/>
</dbReference>
<dbReference type="Pfam" id="PF01477">
    <property type="entry name" value="PLAT"/>
    <property type="match status" value="1"/>
</dbReference>
<comment type="pathway">
    <text evidence="11">Lipid metabolism; oxylipin biosynthesis.</text>
</comment>
<dbReference type="Pfam" id="PF00305">
    <property type="entry name" value="Lipoxygenase"/>
    <property type="match status" value="2"/>
</dbReference>
<dbReference type="PROSITE" id="PS51393">
    <property type="entry name" value="LIPOXYGENASE_3"/>
    <property type="match status" value="1"/>
</dbReference>
<evidence type="ECO:0000256" key="7">
    <source>
        <dbReference type="ARBA" id="ARBA00023002"/>
    </source>
</evidence>
<evidence type="ECO:0000256" key="1">
    <source>
        <dbReference type="ARBA" id="ARBA00009419"/>
    </source>
</evidence>
<dbReference type="PRINTS" id="PR00468">
    <property type="entry name" value="PLTLPOXGNASE"/>
</dbReference>
<evidence type="ECO:0000259" key="13">
    <source>
        <dbReference type="PROSITE" id="PS50095"/>
    </source>
</evidence>
<dbReference type="InterPro" id="IPR020834">
    <property type="entry name" value="LipOase_CS"/>
</dbReference>
<dbReference type="Proteomes" id="UP001189122">
    <property type="component" value="Unassembled WGS sequence"/>
</dbReference>
<dbReference type="PROSITE" id="PS50095">
    <property type="entry name" value="PLAT"/>
    <property type="match status" value="1"/>
</dbReference>
<evidence type="ECO:0000256" key="11">
    <source>
        <dbReference type="RuleBase" id="RU003975"/>
    </source>
</evidence>
<evidence type="ECO:0000256" key="10">
    <source>
        <dbReference type="PROSITE-ProRule" id="PRU00152"/>
    </source>
</evidence>